<feature type="binding site" evidence="3">
    <location>
        <position position="12"/>
    </location>
    <ligand>
        <name>a divalent metal cation</name>
        <dbReference type="ChEBI" id="CHEBI:60240"/>
        <label>1</label>
    </ligand>
</feature>
<dbReference type="PROSITE" id="PS01091">
    <property type="entry name" value="TATD_3"/>
    <property type="match status" value="1"/>
</dbReference>
<feature type="binding site" evidence="3">
    <location>
        <position position="233"/>
    </location>
    <ligand>
        <name>a divalent metal cation</name>
        <dbReference type="ChEBI" id="CHEBI:60240"/>
        <label>1</label>
    </ligand>
</feature>
<feature type="binding site" evidence="3">
    <location>
        <position position="150"/>
    </location>
    <ligand>
        <name>a divalent metal cation</name>
        <dbReference type="ChEBI" id="CHEBI:60240"/>
        <label>2</label>
    </ligand>
</feature>
<dbReference type="AlphaFoldDB" id="A0A2M7YLA8"/>
<dbReference type="InterPro" id="IPR018228">
    <property type="entry name" value="DNase_TatD-rel_CS"/>
</dbReference>
<dbReference type="Pfam" id="PF01026">
    <property type="entry name" value="TatD_DNase"/>
    <property type="match status" value="1"/>
</dbReference>
<dbReference type="PANTHER" id="PTHR46124">
    <property type="entry name" value="D-AMINOACYL-TRNA DEACYLASE"/>
    <property type="match status" value="1"/>
</dbReference>
<proteinExistence type="predicted"/>
<feature type="binding site" evidence="3">
    <location>
        <position position="10"/>
    </location>
    <ligand>
        <name>a divalent metal cation</name>
        <dbReference type="ChEBI" id="CHEBI:60240"/>
        <label>1</label>
    </ligand>
</feature>
<evidence type="ECO:0000313" key="5">
    <source>
        <dbReference type="Proteomes" id="UP000230941"/>
    </source>
</evidence>
<evidence type="ECO:0000256" key="3">
    <source>
        <dbReference type="PIRSR" id="PIRSR005902-1"/>
    </source>
</evidence>
<dbReference type="SUPFAM" id="SSF51556">
    <property type="entry name" value="Metallo-dependent hydrolases"/>
    <property type="match status" value="1"/>
</dbReference>
<dbReference type="EMBL" id="PFWG01000051">
    <property type="protein sequence ID" value="PJA63751.1"/>
    <property type="molecule type" value="Genomic_DNA"/>
</dbReference>
<dbReference type="PANTHER" id="PTHR46124:SF2">
    <property type="entry name" value="D-AMINOACYL-TRNA DEACYLASE"/>
    <property type="match status" value="1"/>
</dbReference>
<reference evidence="5" key="1">
    <citation type="submission" date="2017-09" db="EMBL/GenBank/DDBJ databases">
        <title>Depth-based differentiation of microbial function through sediment-hosted aquifers and enrichment of novel symbionts in the deep terrestrial subsurface.</title>
        <authorList>
            <person name="Probst A.J."/>
            <person name="Ladd B."/>
            <person name="Jarett J.K."/>
            <person name="Geller-Mcgrath D.E."/>
            <person name="Sieber C.M.K."/>
            <person name="Emerson J.B."/>
            <person name="Anantharaman K."/>
            <person name="Thomas B.C."/>
            <person name="Malmstrom R."/>
            <person name="Stieglmeier M."/>
            <person name="Klingl A."/>
            <person name="Woyke T."/>
            <person name="Ryan C.M."/>
            <person name="Banfield J.F."/>
        </authorList>
    </citation>
    <scope>NUCLEOTIDE SEQUENCE [LARGE SCALE GENOMIC DNA]</scope>
</reference>
<dbReference type="Proteomes" id="UP000230941">
    <property type="component" value="Unassembled WGS sequence"/>
</dbReference>
<comment type="caution">
    <text evidence="4">The sequence shown here is derived from an EMBL/GenBank/DDBJ whole genome shotgun (WGS) entry which is preliminary data.</text>
</comment>
<dbReference type="FunFam" id="3.20.20.140:FF:000005">
    <property type="entry name" value="TatD family hydrolase"/>
    <property type="match status" value="1"/>
</dbReference>
<dbReference type="PIRSF" id="PIRSF005902">
    <property type="entry name" value="DNase_TatD"/>
    <property type="match status" value="1"/>
</dbReference>
<sequence>MAKPKLIDIHTHINFRDYKKDGDKVIRRALEAGVWIINSGSQYSTSKRAVEYASKHKEGVYAIVGLHPIHILAGGRSEKNRKGEIEEREYEELDERKYLKLLKDPKAVGVGEIGLEYDENTTKYKKDKQKKILIRQIEMAQQMNKPIVFHCRKAYDDLIELLTMFSAGCASCPMACAPKLRGVVHCFMGKLSQAEKLVEMGFYLSFNGLITYARDYDKVIKSIPLENIVLETDAPYLAPEPHRGERNEPAYVRYVAEKIAEVKGIGFDEVAKQTTKNARELFNI</sequence>
<dbReference type="GO" id="GO:0004536">
    <property type="term" value="F:DNA nuclease activity"/>
    <property type="evidence" value="ECO:0007669"/>
    <property type="project" value="InterPro"/>
</dbReference>
<keyword evidence="1 3" id="KW-0479">Metal-binding</keyword>
<name>A0A2M7YLA8_9BACT</name>
<protein>
    <submittedName>
        <fullName evidence="4">Hydrolase TatD</fullName>
    </submittedName>
</protein>
<dbReference type="InterPro" id="IPR001130">
    <property type="entry name" value="TatD-like"/>
</dbReference>
<evidence type="ECO:0000256" key="1">
    <source>
        <dbReference type="ARBA" id="ARBA00022723"/>
    </source>
</evidence>
<dbReference type="Gene3D" id="3.20.20.140">
    <property type="entry name" value="Metal-dependent hydrolases"/>
    <property type="match status" value="1"/>
</dbReference>
<evidence type="ECO:0000313" key="4">
    <source>
        <dbReference type="EMBL" id="PJA63751.1"/>
    </source>
</evidence>
<dbReference type="GO" id="GO:0016788">
    <property type="term" value="F:hydrolase activity, acting on ester bonds"/>
    <property type="evidence" value="ECO:0007669"/>
    <property type="project" value="InterPro"/>
</dbReference>
<keyword evidence="2 4" id="KW-0378">Hydrolase</keyword>
<organism evidence="4 5">
    <name type="scientific">Candidatus Portnoybacteria bacterium CG_4_9_14_3_um_filter_43_11</name>
    <dbReference type="NCBI Taxonomy" id="1974805"/>
    <lineage>
        <taxon>Bacteria</taxon>
        <taxon>Candidatus Portnoyibacteriota</taxon>
    </lineage>
</organism>
<evidence type="ECO:0000256" key="2">
    <source>
        <dbReference type="ARBA" id="ARBA00022801"/>
    </source>
</evidence>
<feature type="binding site" evidence="3">
    <location>
        <position position="112"/>
    </location>
    <ligand>
        <name>a divalent metal cation</name>
        <dbReference type="ChEBI" id="CHEBI:60240"/>
        <label>1</label>
    </ligand>
</feature>
<dbReference type="CDD" id="cd01310">
    <property type="entry name" value="TatD_DNAse"/>
    <property type="match status" value="1"/>
</dbReference>
<accession>A0A2M7YLA8</accession>
<dbReference type="InterPro" id="IPR032466">
    <property type="entry name" value="Metal_Hydrolase"/>
</dbReference>
<dbReference type="GO" id="GO:0046872">
    <property type="term" value="F:metal ion binding"/>
    <property type="evidence" value="ECO:0007669"/>
    <property type="project" value="UniProtKB-KW"/>
</dbReference>
<dbReference type="NCBIfam" id="TIGR00010">
    <property type="entry name" value="YchF/TatD family DNA exonuclease"/>
    <property type="match status" value="1"/>
</dbReference>
<feature type="binding site" evidence="3">
    <location>
        <position position="185"/>
    </location>
    <ligand>
        <name>a divalent metal cation</name>
        <dbReference type="ChEBI" id="CHEBI:60240"/>
        <label>2</label>
    </ligand>
</feature>
<gene>
    <name evidence="4" type="ORF">CO160_02095</name>
</gene>
<dbReference type="InterPro" id="IPR015991">
    <property type="entry name" value="TatD/YcfH-like"/>
</dbReference>